<dbReference type="Proteomes" id="UP000297245">
    <property type="component" value="Unassembled WGS sequence"/>
</dbReference>
<name>A0A4S8MRN5_DENBC</name>
<dbReference type="OrthoDB" id="10642261at2759"/>
<gene>
    <name evidence="2" type="ORF">K435DRAFT_93322</name>
</gene>
<feature type="compositionally biased region" description="Basic and acidic residues" evidence="1">
    <location>
        <begin position="104"/>
        <end position="132"/>
    </location>
</feature>
<dbReference type="EMBL" id="ML179048">
    <property type="protein sequence ID" value="THV05602.1"/>
    <property type="molecule type" value="Genomic_DNA"/>
</dbReference>
<proteinExistence type="predicted"/>
<protein>
    <submittedName>
        <fullName evidence="2">Uncharacterized protein</fullName>
    </submittedName>
</protein>
<evidence type="ECO:0000256" key="1">
    <source>
        <dbReference type="SAM" id="MobiDB-lite"/>
    </source>
</evidence>
<organism evidence="2 3">
    <name type="scientific">Dendrothele bispora (strain CBS 962.96)</name>
    <dbReference type="NCBI Taxonomy" id="1314807"/>
    <lineage>
        <taxon>Eukaryota</taxon>
        <taxon>Fungi</taxon>
        <taxon>Dikarya</taxon>
        <taxon>Basidiomycota</taxon>
        <taxon>Agaricomycotina</taxon>
        <taxon>Agaricomycetes</taxon>
        <taxon>Agaricomycetidae</taxon>
        <taxon>Agaricales</taxon>
        <taxon>Agaricales incertae sedis</taxon>
        <taxon>Dendrothele</taxon>
    </lineage>
</organism>
<keyword evidence="3" id="KW-1185">Reference proteome</keyword>
<evidence type="ECO:0000313" key="2">
    <source>
        <dbReference type="EMBL" id="THV05602.1"/>
    </source>
</evidence>
<feature type="compositionally biased region" description="Low complexity" evidence="1">
    <location>
        <begin position="23"/>
        <end position="47"/>
    </location>
</feature>
<accession>A0A4S8MRN5</accession>
<evidence type="ECO:0000313" key="3">
    <source>
        <dbReference type="Proteomes" id="UP000297245"/>
    </source>
</evidence>
<feature type="compositionally biased region" description="Polar residues" evidence="1">
    <location>
        <begin position="76"/>
        <end position="96"/>
    </location>
</feature>
<dbReference type="AlphaFoldDB" id="A0A4S8MRN5"/>
<reference evidence="2 3" key="1">
    <citation type="journal article" date="2019" name="Nat. Ecol. Evol.">
        <title>Megaphylogeny resolves global patterns of mushroom evolution.</title>
        <authorList>
            <person name="Varga T."/>
            <person name="Krizsan K."/>
            <person name="Foldi C."/>
            <person name="Dima B."/>
            <person name="Sanchez-Garcia M."/>
            <person name="Sanchez-Ramirez S."/>
            <person name="Szollosi G.J."/>
            <person name="Szarkandi J.G."/>
            <person name="Papp V."/>
            <person name="Albert L."/>
            <person name="Andreopoulos W."/>
            <person name="Angelini C."/>
            <person name="Antonin V."/>
            <person name="Barry K.W."/>
            <person name="Bougher N.L."/>
            <person name="Buchanan P."/>
            <person name="Buyck B."/>
            <person name="Bense V."/>
            <person name="Catcheside P."/>
            <person name="Chovatia M."/>
            <person name="Cooper J."/>
            <person name="Damon W."/>
            <person name="Desjardin D."/>
            <person name="Finy P."/>
            <person name="Geml J."/>
            <person name="Haridas S."/>
            <person name="Hughes K."/>
            <person name="Justo A."/>
            <person name="Karasinski D."/>
            <person name="Kautmanova I."/>
            <person name="Kiss B."/>
            <person name="Kocsube S."/>
            <person name="Kotiranta H."/>
            <person name="LaButti K.M."/>
            <person name="Lechner B.E."/>
            <person name="Liimatainen K."/>
            <person name="Lipzen A."/>
            <person name="Lukacs Z."/>
            <person name="Mihaltcheva S."/>
            <person name="Morgado L.N."/>
            <person name="Niskanen T."/>
            <person name="Noordeloos M.E."/>
            <person name="Ohm R.A."/>
            <person name="Ortiz-Santana B."/>
            <person name="Ovrebo C."/>
            <person name="Racz N."/>
            <person name="Riley R."/>
            <person name="Savchenko A."/>
            <person name="Shiryaev A."/>
            <person name="Soop K."/>
            <person name="Spirin V."/>
            <person name="Szebenyi C."/>
            <person name="Tomsovsky M."/>
            <person name="Tulloss R.E."/>
            <person name="Uehling J."/>
            <person name="Grigoriev I.V."/>
            <person name="Vagvolgyi C."/>
            <person name="Papp T."/>
            <person name="Martin F.M."/>
            <person name="Miettinen O."/>
            <person name="Hibbett D.S."/>
            <person name="Nagy L.G."/>
        </authorList>
    </citation>
    <scope>NUCLEOTIDE SEQUENCE [LARGE SCALE GENOMIC DNA]</scope>
    <source>
        <strain evidence="2 3">CBS 962.96</strain>
    </source>
</reference>
<feature type="region of interest" description="Disordered" evidence="1">
    <location>
        <begin position="1"/>
        <end position="141"/>
    </location>
</feature>
<sequence>MVTNRQAKMKQQWAELRSQNGDLSSSSPTSPMMNPTLPRPTLRTEPLMGEIDAGSEAVIIPDGSSPLSHLPDSAGGDTNTNTQTSLPTPADSNGNTLPAALDPEIQRRLNEMSQRIEELEVEKEELTRELKDAVPPPGYAE</sequence>